<organism evidence="3 4">
    <name type="scientific">Umboniibacter marinipuniceus</name>
    <dbReference type="NCBI Taxonomy" id="569599"/>
    <lineage>
        <taxon>Bacteria</taxon>
        <taxon>Pseudomonadati</taxon>
        <taxon>Pseudomonadota</taxon>
        <taxon>Gammaproteobacteria</taxon>
        <taxon>Cellvibrionales</taxon>
        <taxon>Cellvibrionaceae</taxon>
        <taxon>Umboniibacter</taxon>
    </lineage>
</organism>
<keyword evidence="1" id="KW-0663">Pyridoxal phosphate</keyword>
<dbReference type="InterPro" id="IPR015422">
    <property type="entry name" value="PyrdxlP-dep_Trfase_small"/>
</dbReference>
<protein>
    <submittedName>
        <fullName evidence="3">Selenocysteine lyase/cysteine desulfurase</fullName>
    </submittedName>
</protein>
<gene>
    <name evidence="3" type="ORF">DFR27_2241</name>
</gene>
<evidence type="ECO:0000256" key="1">
    <source>
        <dbReference type="ARBA" id="ARBA00022898"/>
    </source>
</evidence>
<dbReference type="EMBL" id="REFJ01000005">
    <property type="protein sequence ID" value="RMA78901.1"/>
    <property type="molecule type" value="Genomic_DNA"/>
</dbReference>
<dbReference type="SUPFAM" id="SSF53383">
    <property type="entry name" value="PLP-dependent transferases"/>
    <property type="match status" value="1"/>
</dbReference>
<accession>A0A3M0A166</accession>
<dbReference type="Pfam" id="PF00266">
    <property type="entry name" value="Aminotran_5"/>
    <property type="match status" value="1"/>
</dbReference>
<dbReference type="PANTHER" id="PTHR43586">
    <property type="entry name" value="CYSTEINE DESULFURASE"/>
    <property type="match status" value="1"/>
</dbReference>
<dbReference type="InterPro" id="IPR000192">
    <property type="entry name" value="Aminotrans_V_dom"/>
</dbReference>
<dbReference type="OrthoDB" id="9764293at2"/>
<comment type="caution">
    <text evidence="3">The sequence shown here is derived from an EMBL/GenBank/DDBJ whole genome shotgun (WGS) entry which is preliminary data.</text>
</comment>
<dbReference type="Gene3D" id="3.90.1150.10">
    <property type="entry name" value="Aspartate Aminotransferase, domain 1"/>
    <property type="match status" value="1"/>
</dbReference>
<reference evidence="3 4" key="1">
    <citation type="submission" date="2018-10" db="EMBL/GenBank/DDBJ databases">
        <title>Genomic Encyclopedia of Type Strains, Phase IV (KMG-IV): sequencing the most valuable type-strain genomes for metagenomic binning, comparative biology and taxonomic classification.</title>
        <authorList>
            <person name="Goeker M."/>
        </authorList>
    </citation>
    <scope>NUCLEOTIDE SEQUENCE [LARGE SCALE GENOMIC DNA]</scope>
    <source>
        <strain evidence="3 4">DSM 25080</strain>
    </source>
</reference>
<dbReference type="RefSeq" id="WP_121877536.1">
    <property type="nucleotide sequence ID" value="NZ_REFJ01000005.1"/>
</dbReference>
<evidence type="ECO:0000313" key="3">
    <source>
        <dbReference type="EMBL" id="RMA78901.1"/>
    </source>
</evidence>
<evidence type="ECO:0000313" key="4">
    <source>
        <dbReference type="Proteomes" id="UP000267187"/>
    </source>
</evidence>
<name>A0A3M0A166_9GAMM</name>
<keyword evidence="3" id="KW-0456">Lyase</keyword>
<dbReference type="InterPro" id="IPR015424">
    <property type="entry name" value="PyrdxlP-dep_Trfase"/>
</dbReference>
<dbReference type="InterPro" id="IPR015421">
    <property type="entry name" value="PyrdxlP-dep_Trfase_major"/>
</dbReference>
<dbReference type="Proteomes" id="UP000267187">
    <property type="component" value="Unassembled WGS sequence"/>
</dbReference>
<proteinExistence type="predicted"/>
<evidence type="ECO:0000259" key="2">
    <source>
        <dbReference type="Pfam" id="PF00266"/>
    </source>
</evidence>
<dbReference type="Gene3D" id="3.40.640.10">
    <property type="entry name" value="Type I PLP-dependent aspartate aminotransferase-like (Major domain)"/>
    <property type="match status" value="1"/>
</dbReference>
<dbReference type="GO" id="GO:0016829">
    <property type="term" value="F:lyase activity"/>
    <property type="evidence" value="ECO:0007669"/>
    <property type="project" value="UniProtKB-KW"/>
</dbReference>
<keyword evidence="4" id="KW-1185">Reference proteome</keyword>
<sequence>MSHQPFHHLDNYWLSHSVGRPLQQTAESLHRDYLQYWESPEPWPLWLKTIQRFKDQVGELINAKPSAVCPQVNISSGLTKLLNAICKDRPKPKILLSEADFATISFVAKQVPNAELHYLPAEADVTKMSTWLDHLSDDLDVALITHVFSNTGMRAPVKEVVASCRERSIHSIIDIAQSVGIVPIDVSEWQCDAVIGTSVKWLSGGPGAAFMYVEPEFCATLEPSDVGWFSHQNPFEFDVHNFEYDQTSHRFLGGTPSVAPFAIAAASIAEINQLGVAKLLAHNHEMSALMMADTPDSWWSSPCNPTQRGGTLIFNPPMSIAERLLKAYQQGDIYLDQRETGFRLSPCWSNTEEDVVRFKKIINDG</sequence>
<dbReference type="PANTHER" id="PTHR43586:SF4">
    <property type="entry name" value="ISOPENICILLIN N EPIMERASE"/>
    <property type="match status" value="1"/>
</dbReference>
<dbReference type="AlphaFoldDB" id="A0A3M0A166"/>
<feature type="domain" description="Aminotransferase class V" evidence="2">
    <location>
        <begin position="50"/>
        <end position="291"/>
    </location>
</feature>